<keyword evidence="8" id="KW-0798">TonB box</keyword>
<keyword evidence="3 11" id="KW-1134">Transmembrane beta strand</keyword>
<feature type="signal peptide" evidence="12">
    <location>
        <begin position="1"/>
        <end position="22"/>
    </location>
</feature>
<evidence type="ECO:0000256" key="4">
    <source>
        <dbReference type="ARBA" id="ARBA00022496"/>
    </source>
</evidence>
<evidence type="ECO:0000256" key="6">
    <source>
        <dbReference type="ARBA" id="ARBA00023004"/>
    </source>
</evidence>
<keyword evidence="5 11" id="KW-0812">Transmembrane</keyword>
<evidence type="ECO:0000256" key="1">
    <source>
        <dbReference type="ARBA" id="ARBA00004571"/>
    </source>
</evidence>
<dbReference type="Pfam" id="PF07715">
    <property type="entry name" value="Plug"/>
    <property type="match status" value="1"/>
</dbReference>
<comment type="similarity">
    <text evidence="11">Belongs to the TonB-dependent receptor family.</text>
</comment>
<evidence type="ECO:0000256" key="12">
    <source>
        <dbReference type="SAM" id="SignalP"/>
    </source>
</evidence>
<evidence type="ECO:0000256" key="11">
    <source>
        <dbReference type="PROSITE-ProRule" id="PRU01360"/>
    </source>
</evidence>
<keyword evidence="12" id="KW-0732">Signal</keyword>
<evidence type="ECO:0000256" key="5">
    <source>
        <dbReference type="ARBA" id="ARBA00022692"/>
    </source>
</evidence>
<evidence type="ECO:0000256" key="3">
    <source>
        <dbReference type="ARBA" id="ARBA00022452"/>
    </source>
</evidence>
<reference evidence="14 15" key="1">
    <citation type="submission" date="2020-08" db="EMBL/GenBank/DDBJ databases">
        <title>Genomic Encyclopedia of Type Strains, Phase IV (KMG-IV): sequencing the most valuable type-strain genomes for metagenomic binning, comparative biology and taxonomic classification.</title>
        <authorList>
            <person name="Goeker M."/>
        </authorList>
    </citation>
    <scope>NUCLEOTIDE SEQUENCE [LARGE SCALE GENOMIC DNA]</scope>
    <source>
        <strain evidence="14 15">DSM 21793</strain>
    </source>
</reference>
<comment type="caution">
    <text evidence="14">The sequence shown here is derived from an EMBL/GenBank/DDBJ whole genome shotgun (WGS) entry which is preliminary data.</text>
</comment>
<evidence type="ECO:0000256" key="7">
    <source>
        <dbReference type="ARBA" id="ARBA00023065"/>
    </source>
</evidence>
<keyword evidence="10 11" id="KW-0998">Cell outer membrane</keyword>
<dbReference type="RefSeq" id="WP_183773495.1">
    <property type="nucleotide sequence ID" value="NZ_JACIDK010000003.1"/>
</dbReference>
<sequence length="830" mass="89447">MSILRLGIVVACASSAVLSATAAEAAGRRAQFAIPAGASLDRALTMFSAQSDRDILFTPAMVAGRRSKAVFGRMESDAALNALLRGSGLTWREFQGRYLVEQALQPTVEEPEAEIEGLVVTALRRPTLDRLTPMSVRAFSGEDLTRAGAATFTQAATLMPGLTQTSTGTGRNRFSLRGVYGSGEATTALYYDDVPVTGPSGTTADPGGSSPEFLLVDVERMELLRGPQGTLYGSSAMGGALKVVFKRPDLSEPSASLSGEVSTNAGYWGEAETLVVNQPLLKDRVGVRLAAYHRRDPAYLENRRLRLKGINDSAAWGARLGVGFQFDNDLQVNLTAAHQDTREGDTSGGWAGAPPNVSYGFVRTPFDSQMTMYEGALSWRFSGLRLAANAASYTWTSTRQIDYTGTLQSERLSIDGCKRYLQIPISGTCTPSQLSAYSAYVDSRAPGLLYQPIDLNADVEEVRLQSDTPGFLAWTAGVFREVRSDIIDSQVIVGDPVTGLPRHGDFTGRRIVDSRLTQRAVYGEVTLGADRDTSFVMGARRFAYDKRTEGRALVVNVISNTSEANFRNGVEESGWSLKFLASHRFGPSTMGYAQASQGFRPGGVNTVPGLPLNLAVYGADSLWNYELGLKGAWLNNRLAVNAALYHIDWRDMQYNANSMNGAFSFITNLGQARVNGLEADISFVFNPTLRGGANLALTDAILTSDQASADGVGLGSAGDRIPAVPRVAADGWLEYRRELGGGLEFMLRGDAAYVGRSNSTFNPGGVADVALGDYWLINTRAFVRAARWTISAFIENLTDADDPSFATTGRQPLSIAPRPRRFGLTATYDF</sequence>
<dbReference type="Gene3D" id="2.40.170.20">
    <property type="entry name" value="TonB-dependent receptor, beta-barrel domain"/>
    <property type="match status" value="1"/>
</dbReference>
<dbReference type="SUPFAM" id="SSF56935">
    <property type="entry name" value="Porins"/>
    <property type="match status" value="1"/>
</dbReference>
<dbReference type="PANTHER" id="PTHR32552:SF81">
    <property type="entry name" value="TONB-DEPENDENT OUTER MEMBRANE RECEPTOR"/>
    <property type="match status" value="1"/>
</dbReference>
<accession>A0A840A1S3</accession>
<protein>
    <submittedName>
        <fullName evidence="14">Outer membrane receptor protein involved in Fe transport</fullName>
    </submittedName>
</protein>
<name>A0A840A1S3_9CAUL</name>
<keyword evidence="4" id="KW-0410">Iron transport</keyword>
<proteinExistence type="inferred from homology"/>
<evidence type="ECO:0000256" key="8">
    <source>
        <dbReference type="ARBA" id="ARBA00023077"/>
    </source>
</evidence>
<gene>
    <name evidence="14" type="ORF">GGQ61_002677</name>
</gene>
<evidence type="ECO:0000313" key="15">
    <source>
        <dbReference type="Proteomes" id="UP000530564"/>
    </source>
</evidence>
<dbReference type="GO" id="GO:0006826">
    <property type="term" value="P:iron ion transport"/>
    <property type="evidence" value="ECO:0007669"/>
    <property type="project" value="UniProtKB-KW"/>
</dbReference>
<dbReference type="InterPro" id="IPR011662">
    <property type="entry name" value="Secretin/TonB_short_N"/>
</dbReference>
<dbReference type="SMART" id="SM00965">
    <property type="entry name" value="STN"/>
    <property type="match status" value="1"/>
</dbReference>
<keyword evidence="6" id="KW-0408">Iron</keyword>
<dbReference type="AlphaFoldDB" id="A0A840A1S3"/>
<dbReference type="GO" id="GO:0009279">
    <property type="term" value="C:cell outer membrane"/>
    <property type="evidence" value="ECO:0007669"/>
    <property type="project" value="UniProtKB-SubCell"/>
</dbReference>
<feature type="domain" description="Secretin/TonB short N-terminal" evidence="13">
    <location>
        <begin position="53"/>
        <end position="103"/>
    </location>
</feature>
<keyword evidence="7" id="KW-0406">Ion transport</keyword>
<dbReference type="InterPro" id="IPR036942">
    <property type="entry name" value="Beta-barrel_TonB_sf"/>
</dbReference>
<dbReference type="Gene3D" id="3.55.50.30">
    <property type="match status" value="1"/>
</dbReference>
<keyword evidence="15" id="KW-1185">Reference proteome</keyword>
<dbReference type="EMBL" id="JACIDK010000003">
    <property type="protein sequence ID" value="MBB3891949.1"/>
    <property type="molecule type" value="Genomic_DNA"/>
</dbReference>
<evidence type="ECO:0000256" key="2">
    <source>
        <dbReference type="ARBA" id="ARBA00022448"/>
    </source>
</evidence>
<keyword evidence="14" id="KW-0675">Receptor</keyword>
<keyword evidence="9 11" id="KW-0472">Membrane</keyword>
<feature type="chain" id="PRO_5032837731" evidence="12">
    <location>
        <begin position="23"/>
        <end position="830"/>
    </location>
</feature>
<dbReference type="InterPro" id="IPR012910">
    <property type="entry name" value="Plug_dom"/>
</dbReference>
<comment type="subcellular location">
    <subcellularLocation>
        <location evidence="1 11">Cell outer membrane</location>
        <topology evidence="1 11">Multi-pass membrane protein</topology>
    </subcellularLocation>
</comment>
<dbReference type="Pfam" id="PF07660">
    <property type="entry name" value="STN"/>
    <property type="match status" value="1"/>
</dbReference>
<dbReference type="PANTHER" id="PTHR32552">
    <property type="entry name" value="FERRICHROME IRON RECEPTOR-RELATED"/>
    <property type="match status" value="1"/>
</dbReference>
<keyword evidence="2 11" id="KW-0813">Transport</keyword>
<dbReference type="PROSITE" id="PS52016">
    <property type="entry name" value="TONB_DEPENDENT_REC_3"/>
    <property type="match status" value="1"/>
</dbReference>
<evidence type="ECO:0000259" key="13">
    <source>
        <dbReference type="SMART" id="SM00965"/>
    </source>
</evidence>
<organism evidence="14 15">
    <name type="scientific">Phenylobacterium haematophilum</name>
    <dbReference type="NCBI Taxonomy" id="98513"/>
    <lineage>
        <taxon>Bacteria</taxon>
        <taxon>Pseudomonadati</taxon>
        <taxon>Pseudomonadota</taxon>
        <taxon>Alphaproteobacteria</taxon>
        <taxon>Caulobacterales</taxon>
        <taxon>Caulobacteraceae</taxon>
        <taxon>Phenylobacterium</taxon>
    </lineage>
</organism>
<evidence type="ECO:0000313" key="14">
    <source>
        <dbReference type="EMBL" id="MBB3891949.1"/>
    </source>
</evidence>
<evidence type="ECO:0000256" key="10">
    <source>
        <dbReference type="ARBA" id="ARBA00023237"/>
    </source>
</evidence>
<evidence type="ECO:0000256" key="9">
    <source>
        <dbReference type="ARBA" id="ARBA00023136"/>
    </source>
</evidence>
<dbReference type="InterPro" id="IPR039426">
    <property type="entry name" value="TonB-dep_rcpt-like"/>
</dbReference>
<dbReference type="Proteomes" id="UP000530564">
    <property type="component" value="Unassembled WGS sequence"/>
</dbReference>